<accession>A0A0L7QTU9</accession>
<dbReference type="EMBL" id="KQ414747">
    <property type="protein sequence ID" value="KOC61871.1"/>
    <property type="molecule type" value="Genomic_DNA"/>
</dbReference>
<sequence length="87" mass="9637">GYGTGKFSNILQKFVIPTPSTVCCFLLSCCMHKVGMNEELPLCTGYGKAYPIKWTVEHYEQSPKVPRGSTVVMILPKEKSAERAITP</sequence>
<feature type="non-terminal residue" evidence="1">
    <location>
        <position position="1"/>
    </location>
</feature>
<evidence type="ECO:0000313" key="2">
    <source>
        <dbReference type="Proteomes" id="UP000053825"/>
    </source>
</evidence>
<dbReference type="AlphaFoldDB" id="A0A0L7QTU9"/>
<reference evidence="1 2" key="1">
    <citation type="submission" date="2015-07" db="EMBL/GenBank/DDBJ databases">
        <title>The genome of Habropoda laboriosa.</title>
        <authorList>
            <person name="Pan H."/>
            <person name="Kapheim K."/>
        </authorList>
    </citation>
    <scope>NUCLEOTIDE SEQUENCE [LARGE SCALE GENOMIC DNA]</scope>
    <source>
        <strain evidence="1">0110345459</strain>
    </source>
</reference>
<proteinExistence type="predicted"/>
<organism evidence="1 2">
    <name type="scientific">Habropoda laboriosa</name>
    <dbReference type="NCBI Taxonomy" id="597456"/>
    <lineage>
        <taxon>Eukaryota</taxon>
        <taxon>Metazoa</taxon>
        <taxon>Ecdysozoa</taxon>
        <taxon>Arthropoda</taxon>
        <taxon>Hexapoda</taxon>
        <taxon>Insecta</taxon>
        <taxon>Pterygota</taxon>
        <taxon>Neoptera</taxon>
        <taxon>Endopterygota</taxon>
        <taxon>Hymenoptera</taxon>
        <taxon>Apocrita</taxon>
        <taxon>Aculeata</taxon>
        <taxon>Apoidea</taxon>
        <taxon>Anthophila</taxon>
        <taxon>Apidae</taxon>
        <taxon>Habropoda</taxon>
    </lineage>
</organism>
<protein>
    <submittedName>
        <fullName evidence="1">Uncharacterized protein</fullName>
    </submittedName>
</protein>
<evidence type="ECO:0000313" key="1">
    <source>
        <dbReference type="EMBL" id="KOC61871.1"/>
    </source>
</evidence>
<name>A0A0L7QTU9_9HYME</name>
<dbReference type="Proteomes" id="UP000053825">
    <property type="component" value="Unassembled WGS sequence"/>
</dbReference>
<gene>
    <name evidence="1" type="ORF">WH47_05404</name>
</gene>
<keyword evidence="2" id="KW-1185">Reference proteome</keyword>